<keyword evidence="2" id="KW-0732">Signal</keyword>
<dbReference type="AlphaFoldDB" id="A0A317XS75"/>
<feature type="region of interest" description="Disordered" evidence="1">
    <location>
        <begin position="42"/>
        <end position="76"/>
    </location>
</feature>
<dbReference type="OrthoDB" id="1894652at2759"/>
<evidence type="ECO:0000313" key="4">
    <source>
        <dbReference type="Proteomes" id="UP000246740"/>
    </source>
</evidence>
<name>A0A317XS75_9BASI</name>
<proteinExistence type="predicted"/>
<reference evidence="3 4" key="1">
    <citation type="journal article" date="2018" name="Mol. Biol. Evol.">
        <title>Broad Genomic Sampling Reveals a Smut Pathogenic Ancestry of the Fungal Clade Ustilaginomycotina.</title>
        <authorList>
            <person name="Kijpornyongpan T."/>
            <person name="Mondo S.J."/>
            <person name="Barry K."/>
            <person name="Sandor L."/>
            <person name="Lee J."/>
            <person name="Lipzen A."/>
            <person name="Pangilinan J."/>
            <person name="LaButti K."/>
            <person name="Hainaut M."/>
            <person name="Henrissat B."/>
            <person name="Grigoriev I.V."/>
            <person name="Spatafora J.W."/>
            <person name="Aime M.C."/>
        </authorList>
    </citation>
    <scope>NUCLEOTIDE SEQUENCE [LARGE SCALE GENOMIC DNA]</scope>
    <source>
        <strain evidence="3 4">MCA 3645</strain>
    </source>
</reference>
<keyword evidence="4" id="KW-1185">Reference proteome</keyword>
<dbReference type="InParanoid" id="A0A317XS75"/>
<dbReference type="STRING" id="1882483.A0A317XS75"/>
<evidence type="ECO:0000256" key="1">
    <source>
        <dbReference type="SAM" id="MobiDB-lite"/>
    </source>
</evidence>
<feature type="region of interest" description="Disordered" evidence="1">
    <location>
        <begin position="193"/>
        <end position="247"/>
    </location>
</feature>
<feature type="signal peptide" evidence="2">
    <location>
        <begin position="1"/>
        <end position="16"/>
    </location>
</feature>
<evidence type="ECO:0000256" key="2">
    <source>
        <dbReference type="SAM" id="SignalP"/>
    </source>
</evidence>
<feature type="compositionally biased region" description="Basic and acidic residues" evidence="1">
    <location>
        <begin position="193"/>
        <end position="207"/>
    </location>
</feature>
<feature type="chain" id="PRO_5016459763" evidence="2">
    <location>
        <begin position="17"/>
        <end position="336"/>
    </location>
</feature>
<dbReference type="EMBL" id="KZ819192">
    <property type="protein sequence ID" value="PWZ00720.1"/>
    <property type="molecule type" value="Genomic_DNA"/>
</dbReference>
<sequence length="336" mass="35935">MKVSVLSVLLSAAVAAQTVAAAGKYNVLHRVVAAGSDAGPWSVRGTLDLTPQDPDSDSAAGAQKTADANANATSDSSSYDLVSTLTSAEISQLHTAAWAPDSPGKLYQVALAPLQTDPNQEPDLSAGSLSDIPSTSVKLCHLRQSHKDLPTLDDRLRVYLRNGSPYNIVYGVLDITLGRDGCPVPSTEKLAVYKEQLRRQRQRDLARRSRRRSAQNKNKNLPPSSSSSSLTDSKEQDMASPESAAGPATIVTKLELANPTTPRQPPLKLPLPTNEHGLPIPPAPEKSFLQKYWFYLLPLAVVIMLPATEEDPEKQGAEGHASSQHPGSGMGAKRIK</sequence>
<feature type="compositionally biased region" description="Low complexity" evidence="1">
    <location>
        <begin position="65"/>
        <end position="76"/>
    </location>
</feature>
<evidence type="ECO:0000313" key="3">
    <source>
        <dbReference type="EMBL" id="PWZ00720.1"/>
    </source>
</evidence>
<organism evidence="3 4">
    <name type="scientific">Testicularia cyperi</name>
    <dbReference type="NCBI Taxonomy" id="1882483"/>
    <lineage>
        <taxon>Eukaryota</taxon>
        <taxon>Fungi</taxon>
        <taxon>Dikarya</taxon>
        <taxon>Basidiomycota</taxon>
        <taxon>Ustilaginomycotina</taxon>
        <taxon>Ustilaginomycetes</taxon>
        <taxon>Ustilaginales</taxon>
        <taxon>Anthracoideaceae</taxon>
        <taxon>Testicularia</taxon>
    </lineage>
</organism>
<feature type="region of interest" description="Disordered" evidence="1">
    <location>
        <begin position="310"/>
        <end position="336"/>
    </location>
</feature>
<gene>
    <name evidence="3" type="ORF">BCV70DRAFT_199984</name>
</gene>
<dbReference type="Proteomes" id="UP000246740">
    <property type="component" value="Unassembled WGS sequence"/>
</dbReference>
<protein>
    <submittedName>
        <fullName evidence="3">Uncharacterized protein</fullName>
    </submittedName>
</protein>
<accession>A0A317XS75</accession>